<dbReference type="EMBL" id="JBJDOT010000019">
    <property type="protein sequence ID" value="MFK3864965.1"/>
    <property type="molecule type" value="Genomic_DNA"/>
</dbReference>
<reference evidence="2 3" key="1">
    <citation type="submission" date="2024-11" db="EMBL/GenBank/DDBJ databases">
        <title>The Natural Products Discovery Center: Release of the First 8490 Sequenced Strains for Exploring Actinobacteria Biosynthetic Diversity.</title>
        <authorList>
            <person name="Kalkreuter E."/>
            <person name="Kautsar S.A."/>
            <person name="Yang D."/>
            <person name="Bader C.D."/>
            <person name="Teijaro C.N."/>
            <person name="Fluegel L."/>
            <person name="Davis C.M."/>
            <person name="Simpson J.R."/>
            <person name="Lauterbach L."/>
            <person name="Steele A.D."/>
            <person name="Gui C."/>
            <person name="Meng S."/>
            <person name="Li G."/>
            <person name="Viehrig K."/>
            <person name="Ye F."/>
            <person name="Su P."/>
            <person name="Kiefer A.F."/>
            <person name="Nichols A."/>
            <person name="Cepeda A.J."/>
            <person name="Yan W."/>
            <person name="Fan B."/>
            <person name="Jiang Y."/>
            <person name="Adhikari A."/>
            <person name="Zheng C.-J."/>
            <person name="Schuster L."/>
            <person name="Cowan T.M."/>
            <person name="Smanski M.J."/>
            <person name="Chevrette M.G."/>
            <person name="De Carvalho L.P.S."/>
            <person name="Shen B."/>
        </authorList>
    </citation>
    <scope>NUCLEOTIDE SEQUENCE [LARGE SCALE GENOMIC DNA]</scope>
    <source>
        <strain evidence="2 3">NPDC078403</strain>
    </source>
</reference>
<dbReference type="Proteomes" id="UP001620262">
    <property type="component" value="Unassembled WGS sequence"/>
</dbReference>
<dbReference type="InterPro" id="IPR018958">
    <property type="entry name" value="Knr4/Smi1-like_dom"/>
</dbReference>
<organism evidence="2 3">
    <name type="scientific">Pseudoalteromonas rhizosphaerae</name>
    <dbReference type="NCBI Taxonomy" id="2518973"/>
    <lineage>
        <taxon>Bacteria</taxon>
        <taxon>Pseudomonadati</taxon>
        <taxon>Pseudomonadota</taxon>
        <taxon>Gammaproteobacteria</taxon>
        <taxon>Alteromonadales</taxon>
        <taxon>Pseudoalteromonadaceae</taxon>
        <taxon>Pseudoalteromonas</taxon>
    </lineage>
</organism>
<dbReference type="RefSeq" id="WP_404675768.1">
    <property type="nucleotide sequence ID" value="NZ_JBJDOT010000019.1"/>
</dbReference>
<dbReference type="Gene3D" id="3.40.1580.10">
    <property type="entry name" value="SMI1/KNR4-like"/>
    <property type="match status" value="1"/>
</dbReference>
<feature type="domain" description="Knr4/Smi1-like" evidence="1">
    <location>
        <begin position="11"/>
        <end position="122"/>
    </location>
</feature>
<dbReference type="SUPFAM" id="SSF160631">
    <property type="entry name" value="SMI1/KNR4-like"/>
    <property type="match status" value="1"/>
</dbReference>
<protein>
    <submittedName>
        <fullName evidence="2">SMI1/KNR4 family protein</fullName>
    </submittedName>
</protein>
<accession>A0ABW8L2C6</accession>
<name>A0ABW8L2C6_9GAMM</name>
<evidence type="ECO:0000259" key="1">
    <source>
        <dbReference type="SMART" id="SM00860"/>
    </source>
</evidence>
<sequence>MQESFQSCSGGASDEEIAKLLEWAINKIPNDYLNILKETNGYESSADFKEYYRLWSIDEIIENNEGYEVQKYLQNHIGIGDAGGLSMYLLNLSAGTVHRYPFPLDHCYEEKVAESFTNLLSRINNLGNK</sequence>
<evidence type="ECO:0000313" key="2">
    <source>
        <dbReference type="EMBL" id="MFK3864965.1"/>
    </source>
</evidence>
<gene>
    <name evidence="2" type="ORF">ACI2JU_13975</name>
</gene>
<dbReference type="SMART" id="SM00860">
    <property type="entry name" value="SMI1_KNR4"/>
    <property type="match status" value="1"/>
</dbReference>
<proteinExistence type="predicted"/>
<dbReference type="InterPro" id="IPR037883">
    <property type="entry name" value="Knr4/Smi1-like_sf"/>
</dbReference>
<evidence type="ECO:0000313" key="3">
    <source>
        <dbReference type="Proteomes" id="UP001620262"/>
    </source>
</evidence>
<keyword evidence="3" id="KW-1185">Reference proteome</keyword>
<dbReference type="Pfam" id="PF09346">
    <property type="entry name" value="SMI1_KNR4"/>
    <property type="match status" value="1"/>
</dbReference>
<comment type="caution">
    <text evidence="2">The sequence shown here is derived from an EMBL/GenBank/DDBJ whole genome shotgun (WGS) entry which is preliminary data.</text>
</comment>